<proteinExistence type="predicted"/>
<evidence type="ECO:0000256" key="1">
    <source>
        <dbReference type="SAM" id="Phobius"/>
    </source>
</evidence>
<keyword evidence="3" id="KW-1185">Reference proteome</keyword>
<gene>
    <name evidence="2" type="ORF">B9T62_18900</name>
</gene>
<evidence type="ECO:0000313" key="3">
    <source>
        <dbReference type="Proteomes" id="UP000249890"/>
    </source>
</evidence>
<reference evidence="2 3" key="1">
    <citation type="submission" date="2017-06" db="EMBL/GenBank/DDBJ databases">
        <title>Complete genome sequence of Paenibacillus donghaensis KCTC 13049T isolated from East Sea sediment, South Korea.</title>
        <authorList>
            <person name="Jung B.K."/>
            <person name="Hong S.-J."/>
            <person name="Shin J.-H."/>
        </authorList>
    </citation>
    <scope>NUCLEOTIDE SEQUENCE [LARGE SCALE GENOMIC DNA]</scope>
    <source>
        <strain evidence="2 3">KCTC 13049</strain>
    </source>
</reference>
<feature type="transmembrane region" description="Helical" evidence="1">
    <location>
        <begin position="5"/>
        <end position="25"/>
    </location>
</feature>
<keyword evidence="1" id="KW-0812">Transmembrane</keyword>
<feature type="transmembrane region" description="Helical" evidence="1">
    <location>
        <begin position="37"/>
        <end position="59"/>
    </location>
</feature>
<sequence>MIKHILNHLFVYLLAVPFLVFAIFFPDTSIEMTGGFAYAYMYCTSCVGFALVWIGLFGGEISYSSKGLKGWIKEWRKNE</sequence>
<dbReference type="EMBL" id="CP021780">
    <property type="protein sequence ID" value="ASA22677.1"/>
    <property type="molecule type" value="Genomic_DNA"/>
</dbReference>
<dbReference type="OrthoDB" id="9864246at2"/>
<protein>
    <submittedName>
        <fullName evidence="2">Uncharacterized protein</fullName>
    </submittedName>
</protein>
<dbReference type="Proteomes" id="UP000249890">
    <property type="component" value="Chromosome"/>
</dbReference>
<evidence type="ECO:0000313" key="2">
    <source>
        <dbReference type="EMBL" id="ASA22677.1"/>
    </source>
</evidence>
<accession>A0A2Z2KAY6</accession>
<keyword evidence="1" id="KW-1133">Transmembrane helix</keyword>
<dbReference type="AlphaFoldDB" id="A0A2Z2KAY6"/>
<keyword evidence="1" id="KW-0472">Membrane</keyword>
<name>A0A2Z2KAY6_9BACL</name>
<dbReference type="RefSeq" id="WP_087916675.1">
    <property type="nucleotide sequence ID" value="NZ_CP021780.1"/>
</dbReference>
<dbReference type="KEGG" id="pdh:B9T62_18900"/>
<organism evidence="2 3">
    <name type="scientific">Paenibacillus donghaensis</name>
    <dbReference type="NCBI Taxonomy" id="414771"/>
    <lineage>
        <taxon>Bacteria</taxon>
        <taxon>Bacillati</taxon>
        <taxon>Bacillota</taxon>
        <taxon>Bacilli</taxon>
        <taxon>Bacillales</taxon>
        <taxon>Paenibacillaceae</taxon>
        <taxon>Paenibacillus</taxon>
    </lineage>
</organism>